<dbReference type="Proteomes" id="UP000430120">
    <property type="component" value="Unassembled WGS sequence"/>
</dbReference>
<evidence type="ECO:0000256" key="9">
    <source>
        <dbReference type="PIRSR" id="PIRSR000005-2"/>
    </source>
</evidence>
<dbReference type="AlphaFoldDB" id="A0A643FFI6"/>
<name>A0A643FFI6_IDEDE</name>
<feature type="binding site" description="covalent" evidence="8">
    <location>
        <position position="145"/>
    </location>
    <ligand>
        <name>heme c</name>
        <dbReference type="ChEBI" id="CHEBI:61717"/>
        <label>2</label>
    </ligand>
</feature>
<feature type="binding site" description="axial binding residue" evidence="9">
    <location>
        <position position="149"/>
    </location>
    <ligand>
        <name>heme c</name>
        <dbReference type="ChEBI" id="CHEBI:61717"/>
        <label>2</label>
    </ligand>
    <ligandPart>
        <name>Fe</name>
        <dbReference type="ChEBI" id="CHEBI:18248"/>
    </ligandPart>
</feature>
<keyword evidence="6" id="KW-0249">Electron transport</keyword>
<dbReference type="PROSITE" id="PS51007">
    <property type="entry name" value="CYTC"/>
    <property type="match status" value="2"/>
</dbReference>
<dbReference type="GO" id="GO:0009055">
    <property type="term" value="F:electron transfer activity"/>
    <property type="evidence" value="ECO:0007669"/>
    <property type="project" value="InterPro"/>
</dbReference>
<keyword evidence="4 9" id="KW-0479">Metal-binding</keyword>
<dbReference type="OrthoDB" id="9773456at2"/>
<evidence type="ECO:0000313" key="12">
    <source>
        <dbReference type="Proteomes" id="UP000430120"/>
    </source>
</evidence>
<proteinExistence type="predicted"/>
<feature type="binding site" description="covalent" evidence="8">
    <location>
        <position position="43"/>
    </location>
    <ligand>
        <name>heme c</name>
        <dbReference type="ChEBI" id="CHEBI:61717"/>
        <label>1</label>
    </ligand>
</feature>
<evidence type="ECO:0000313" key="11">
    <source>
        <dbReference type="EMBL" id="KAB0583806.1"/>
    </source>
</evidence>
<evidence type="ECO:0000256" key="4">
    <source>
        <dbReference type="ARBA" id="ARBA00022723"/>
    </source>
</evidence>
<dbReference type="PANTHER" id="PTHR33751">
    <property type="entry name" value="CBB3-TYPE CYTOCHROME C OXIDASE SUBUNIT FIXP"/>
    <property type="match status" value="1"/>
</dbReference>
<dbReference type="InterPro" id="IPR050597">
    <property type="entry name" value="Cytochrome_c_Oxidase_Subunit"/>
</dbReference>
<feature type="binding site" description="axial binding residue" evidence="9">
    <location>
        <position position="189"/>
    </location>
    <ligand>
        <name>heme c</name>
        <dbReference type="ChEBI" id="CHEBI:61717"/>
        <label>2</label>
    </ligand>
    <ligandPart>
        <name>Fe</name>
        <dbReference type="ChEBI" id="CHEBI:18248"/>
    </ligandPart>
</feature>
<dbReference type="SUPFAM" id="SSF46626">
    <property type="entry name" value="Cytochrome c"/>
    <property type="match status" value="2"/>
</dbReference>
<evidence type="ECO:0000256" key="5">
    <source>
        <dbReference type="ARBA" id="ARBA00022764"/>
    </source>
</evidence>
<dbReference type="Gene3D" id="1.10.760.10">
    <property type="entry name" value="Cytochrome c-like domain"/>
    <property type="match status" value="2"/>
</dbReference>
<keyword evidence="7 9" id="KW-0408">Iron</keyword>
<gene>
    <name evidence="11" type="ORF">F7Q92_05950</name>
</gene>
<accession>A0A643FFI6</accession>
<evidence type="ECO:0000256" key="2">
    <source>
        <dbReference type="ARBA" id="ARBA00022448"/>
    </source>
</evidence>
<sequence>MRPPGITVSIATALALAGCANPERSRDLANPAIPALVLARQVCANCHGIDGNATSPNFPNLAGQSQPYLVSQLKGFRSHDRRDPAGFEYMWGLSRSLTDAQIEGLADYYARQVPVTPPGDADDATLHAGQAIFDHGVPARQVPACASCHGAQGQGHDTFPRLAGQHADYVVKQLAVFQRTEERPDGAVMTVVAHGLREQDFASVAAYVQALPMR</sequence>
<feature type="domain" description="Cytochrome c" evidence="10">
    <location>
        <begin position="124"/>
        <end position="212"/>
    </location>
</feature>
<dbReference type="GO" id="GO:0020037">
    <property type="term" value="F:heme binding"/>
    <property type="evidence" value="ECO:0007669"/>
    <property type="project" value="InterPro"/>
</dbReference>
<dbReference type="GO" id="GO:0042597">
    <property type="term" value="C:periplasmic space"/>
    <property type="evidence" value="ECO:0007669"/>
    <property type="project" value="UniProtKB-SubCell"/>
</dbReference>
<dbReference type="InterPro" id="IPR036909">
    <property type="entry name" value="Cyt_c-like_dom_sf"/>
</dbReference>
<keyword evidence="2" id="KW-0813">Transport</keyword>
<comment type="subcellular location">
    <subcellularLocation>
        <location evidence="1">Periplasm</location>
    </subcellularLocation>
</comment>
<dbReference type="PROSITE" id="PS51257">
    <property type="entry name" value="PROKAR_LIPOPROTEIN"/>
    <property type="match status" value="1"/>
</dbReference>
<keyword evidence="5" id="KW-0574">Periplasm</keyword>
<evidence type="ECO:0000256" key="3">
    <source>
        <dbReference type="ARBA" id="ARBA00022617"/>
    </source>
</evidence>
<dbReference type="GO" id="GO:0005506">
    <property type="term" value="F:iron ion binding"/>
    <property type="evidence" value="ECO:0007669"/>
    <property type="project" value="InterPro"/>
</dbReference>
<evidence type="ECO:0000256" key="1">
    <source>
        <dbReference type="ARBA" id="ARBA00004418"/>
    </source>
</evidence>
<protein>
    <submittedName>
        <fullName evidence="11">Cytochrome c4</fullName>
    </submittedName>
</protein>
<feature type="binding site" description="axial binding residue" evidence="9">
    <location>
        <position position="90"/>
    </location>
    <ligand>
        <name>heme c</name>
        <dbReference type="ChEBI" id="CHEBI:61717"/>
        <label>1</label>
    </ligand>
    <ligandPart>
        <name>Fe</name>
        <dbReference type="ChEBI" id="CHEBI:18248"/>
    </ligandPart>
</feature>
<dbReference type="Pfam" id="PF00034">
    <property type="entry name" value="Cytochrom_C"/>
    <property type="match status" value="2"/>
</dbReference>
<dbReference type="PANTHER" id="PTHR33751:SF9">
    <property type="entry name" value="CYTOCHROME C4"/>
    <property type="match status" value="1"/>
</dbReference>
<keyword evidence="3 8" id="KW-0349">Heme</keyword>
<evidence type="ECO:0000259" key="10">
    <source>
        <dbReference type="PROSITE" id="PS51007"/>
    </source>
</evidence>
<keyword evidence="12" id="KW-1185">Reference proteome</keyword>
<dbReference type="EMBL" id="VZPB01000010">
    <property type="protein sequence ID" value="KAB0583806.1"/>
    <property type="molecule type" value="Genomic_DNA"/>
</dbReference>
<reference evidence="11 12" key="1">
    <citation type="submission" date="2019-09" db="EMBL/GenBank/DDBJ databases">
        <title>Draft genome sequences of 48 bacterial type strains from the CCUG.</title>
        <authorList>
            <person name="Tunovic T."/>
            <person name="Pineiro-Iglesias B."/>
            <person name="Unosson C."/>
            <person name="Inganas E."/>
            <person name="Ohlen M."/>
            <person name="Cardew S."/>
            <person name="Jensie-Markopoulos S."/>
            <person name="Salva-Serra F."/>
            <person name="Jaen-Luchoro D."/>
            <person name="Karlsson R."/>
            <person name="Svensson-Stadler L."/>
            <person name="Chun J."/>
            <person name="Moore E."/>
        </authorList>
    </citation>
    <scope>NUCLEOTIDE SEQUENCE [LARGE SCALE GENOMIC DNA]</scope>
    <source>
        <strain evidence="11 12">CCUG 30977</strain>
    </source>
</reference>
<dbReference type="InterPro" id="IPR009056">
    <property type="entry name" value="Cyt_c-like_dom"/>
</dbReference>
<dbReference type="InterPro" id="IPR024167">
    <property type="entry name" value="Cytochrome_c4-like"/>
</dbReference>
<comment type="PTM">
    <text evidence="8">Binds 2 heme c groups covalently per subunit.</text>
</comment>
<dbReference type="RefSeq" id="WP_151123272.1">
    <property type="nucleotide sequence ID" value="NZ_CP088082.1"/>
</dbReference>
<feature type="binding site" description="axial binding residue" evidence="9">
    <location>
        <position position="47"/>
    </location>
    <ligand>
        <name>heme c</name>
        <dbReference type="ChEBI" id="CHEBI:61717"/>
        <label>1</label>
    </ligand>
    <ligandPart>
        <name>Fe</name>
        <dbReference type="ChEBI" id="CHEBI:18248"/>
    </ligandPart>
</feature>
<feature type="binding site" description="covalent" evidence="8">
    <location>
        <position position="46"/>
    </location>
    <ligand>
        <name>heme c</name>
        <dbReference type="ChEBI" id="CHEBI:61717"/>
        <label>1</label>
    </ligand>
</feature>
<dbReference type="PIRSF" id="PIRSF000005">
    <property type="entry name" value="Cytochrome_c4"/>
    <property type="match status" value="1"/>
</dbReference>
<evidence type="ECO:0000256" key="7">
    <source>
        <dbReference type="ARBA" id="ARBA00023004"/>
    </source>
</evidence>
<feature type="binding site" description="covalent" evidence="8">
    <location>
        <position position="148"/>
    </location>
    <ligand>
        <name>heme c</name>
        <dbReference type="ChEBI" id="CHEBI:61717"/>
        <label>2</label>
    </ligand>
</feature>
<feature type="domain" description="Cytochrome c" evidence="10">
    <location>
        <begin position="29"/>
        <end position="113"/>
    </location>
</feature>
<comment type="caution">
    <text evidence="11">The sequence shown here is derived from an EMBL/GenBank/DDBJ whole genome shotgun (WGS) entry which is preliminary data.</text>
</comment>
<evidence type="ECO:0000256" key="6">
    <source>
        <dbReference type="ARBA" id="ARBA00022982"/>
    </source>
</evidence>
<organism evidence="11 12">
    <name type="scientific">Ideonella dechloratans</name>
    <dbReference type="NCBI Taxonomy" id="36863"/>
    <lineage>
        <taxon>Bacteria</taxon>
        <taxon>Pseudomonadati</taxon>
        <taxon>Pseudomonadota</taxon>
        <taxon>Betaproteobacteria</taxon>
        <taxon>Burkholderiales</taxon>
        <taxon>Sphaerotilaceae</taxon>
        <taxon>Ideonella</taxon>
    </lineage>
</organism>
<evidence type="ECO:0000256" key="8">
    <source>
        <dbReference type="PIRSR" id="PIRSR000005-1"/>
    </source>
</evidence>